<dbReference type="InterPro" id="IPR023296">
    <property type="entry name" value="Glyco_hydro_beta-prop_sf"/>
</dbReference>
<dbReference type="AlphaFoldDB" id="A0A367GNY5"/>
<evidence type="ECO:0000313" key="3">
    <source>
        <dbReference type="Proteomes" id="UP000253209"/>
    </source>
</evidence>
<sequence>MKIFLAIAFIITANTCFSQNKMSSLPRKAVNDSIATAFFKRDTGWNAGDGAFSIPLANGKVLWTFGDSYVNMYNPATKSVPCLFNTHSAALLQPGINQWEWTQSATLNQDNKSVFENPAGHQYWFWPAGGIQLTDTVYIFCFNLTAGNGGEMNFKSNSVDYWAKIKYPEMKVISYSPLQNFNGISFGQGFVKDDKSGFVYAYGSKGHDPGKLYVARFPILKPTAKWDFWDGTTWQPDIKKISPSAQGKGFSNIVSKVKNKYVMTTAEFSMGCDLGKRIYTAVSETPTGPFVNSKLIYTIPDKLEGHSPFFYAAILHPEFINENNEVLLTYCINGYGNCVKTCVDNKYDPNLYRPKAVRVPLKLIDDSL</sequence>
<dbReference type="RefSeq" id="WP_114005094.1">
    <property type="nucleotide sequence ID" value="NZ_QGDC01000005.1"/>
</dbReference>
<organism evidence="2 3">
    <name type="scientific">Mucilaginibacter hurinus</name>
    <dbReference type="NCBI Taxonomy" id="2201324"/>
    <lineage>
        <taxon>Bacteria</taxon>
        <taxon>Pseudomonadati</taxon>
        <taxon>Bacteroidota</taxon>
        <taxon>Sphingobacteriia</taxon>
        <taxon>Sphingobacteriales</taxon>
        <taxon>Sphingobacteriaceae</taxon>
        <taxon>Mucilaginibacter</taxon>
    </lineage>
</organism>
<dbReference type="SUPFAM" id="SSF75005">
    <property type="entry name" value="Arabinanase/levansucrase/invertase"/>
    <property type="match status" value="1"/>
</dbReference>
<gene>
    <name evidence="2" type="ORF">DJ568_09800</name>
</gene>
<dbReference type="Proteomes" id="UP000253209">
    <property type="component" value="Unassembled WGS sequence"/>
</dbReference>
<evidence type="ECO:0000313" key="2">
    <source>
        <dbReference type="EMBL" id="RCH54768.1"/>
    </source>
</evidence>
<dbReference type="EMBL" id="QGDC01000005">
    <property type="protein sequence ID" value="RCH54768.1"/>
    <property type="molecule type" value="Genomic_DNA"/>
</dbReference>
<name>A0A367GNY5_9SPHI</name>
<keyword evidence="3" id="KW-1185">Reference proteome</keyword>
<dbReference type="OrthoDB" id="9765957at2"/>
<dbReference type="InterPro" id="IPR025442">
    <property type="entry name" value="DUF4185"/>
</dbReference>
<evidence type="ECO:0000259" key="1">
    <source>
        <dbReference type="Pfam" id="PF13810"/>
    </source>
</evidence>
<dbReference type="Gene3D" id="2.115.10.20">
    <property type="entry name" value="Glycosyl hydrolase domain, family 43"/>
    <property type="match status" value="1"/>
</dbReference>
<proteinExistence type="predicted"/>
<comment type="caution">
    <text evidence="2">The sequence shown here is derived from an EMBL/GenBank/DDBJ whole genome shotgun (WGS) entry which is preliminary data.</text>
</comment>
<feature type="domain" description="DUF4185" evidence="1">
    <location>
        <begin position="55"/>
        <end position="329"/>
    </location>
</feature>
<protein>
    <recommendedName>
        <fullName evidence="1">DUF4185 domain-containing protein</fullName>
    </recommendedName>
</protein>
<accession>A0A367GNY5</accession>
<reference evidence="2 3" key="1">
    <citation type="submission" date="2018-05" db="EMBL/GenBank/DDBJ databases">
        <title>Mucilaginibacter hurinus sp. nov., isolated from briquette warehouse soil.</title>
        <authorList>
            <person name="Choi L."/>
        </authorList>
    </citation>
    <scope>NUCLEOTIDE SEQUENCE [LARGE SCALE GENOMIC DNA]</scope>
    <source>
        <strain evidence="2 3">ZR32</strain>
    </source>
</reference>
<dbReference type="Pfam" id="PF13810">
    <property type="entry name" value="DUF4185"/>
    <property type="match status" value="1"/>
</dbReference>